<evidence type="ECO:0000313" key="3">
    <source>
        <dbReference type="Proteomes" id="UP001054837"/>
    </source>
</evidence>
<feature type="region of interest" description="Disordered" evidence="1">
    <location>
        <begin position="32"/>
        <end position="56"/>
    </location>
</feature>
<dbReference type="AlphaFoldDB" id="A0AAV4WW40"/>
<sequence>MRYKGHFQNHEEPSFNRSVLCPFRHCRNELKQASSEPLSGVGDQEPASDREPAAEIDTGAVWAAMSRVINKSLQKGEEEPSVHRSVLCPFRHCRNELKQASSEPLPVWVSRSRPLTEPAAEIDTGAMRAVINKSYCGRERFSVNN</sequence>
<comment type="caution">
    <text evidence="2">The sequence shown here is derived from an EMBL/GenBank/DDBJ whole genome shotgun (WGS) entry which is preliminary data.</text>
</comment>
<proteinExistence type="predicted"/>
<dbReference type="Proteomes" id="UP001054837">
    <property type="component" value="Unassembled WGS sequence"/>
</dbReference>
<evidence type="ECO:0000256" key="1">
    <source>
        <dbReference type="SAM" id="MobiDB-lite"/>
    </source>
</evidence>
<evidence type="ECO:0000313" key="2">
    <source>
        <dbReference type="EMBL" id="GIY85758.1"/>
    </source>
</evidence>
<name>A0AAV4WW40_9ARAC</name>
<protein>
    <submittedName>
        <fullName evidence="2">Uncharacterized protein</fullName>
    </submittedName>
</protein>
<keyword evidence="3" id="KW-1185">Reference proteome</keyword>
<gene>
    <name evidence="2" type="ORF">CDAR_117151</name>
</gene>
<organism evidence="2 3">
    <name type="scientific">Caerostris darwini</name>
    <dbReference type="NCBI Taxonomy" id="1538125"/>
    <lineage>
        <taxon>Eukaryota</taxon>
        <taxon>Metazoa</taxon>
        <taxon>Ecdysozoa</taxon>
        <taxon>Arthropoda</taxon>
        <taxon>Chelicerata</taxon>
        <taxon>Arachnida</taxon>
        <taxon>Araneae</taxon>
        <taxon>Araneomorphae</taxon>
        <taxon>Entelegynae</taxon>
        <taxon>Araneoidea</taxon>
        <taxon>Araneidae</taxon>
        <taxon>Caerostris</taxon>
    </lineage>
</organism>
<reference evidence="2 3" key="1">
    <citation type="submission" date="2021-06" db="EMBL/GenBank/DDBJ databases">
        <title>Caerostris darwini draft genome.</title>
        <authorList>
            <person name="Kono N."/>
            <person name="Arakawa K."/>
        </authorList>
    </citation>
    <scope>NUCLEOTIDE SEQUENCE [LARGE SCALE GENOMIC DNA]</scope>
</reference>
<accession>A0AAV4WW40</accession>
<dbReference type="EMBL" id="BPLQ01015078">
    <property type="protein sequence ID" value="GIY85758.1"/>
    <property type="molecule type" value="Genomic_DNA"/>
</dbReference>